<dbReference type="AlphaFoldDB" id="A0A6I9WTJ3"/>
<comment type="function">
    <text evidence="11">Accessory subunit of the mitochondrial membrane respiratory chain NADH dehydrogenase (Complex I), that is believed not to be involved in catalysis. Complex I functions in the transfer of electrons from NADH to the respiratory chain. The immediate electron acceptor for the enzyme is believed to be ubiquinone.</text>
</comment>
<comment type="subcellular location">
    <subcellularLocation>
        <location evidence="1">Mitochondrion inner membrane</location>
        <topology evidence="1">Single-pass membrane protein</topology>
        <orientation evidence="1">Matrix side</orientation>
    </subcellularLocation>
</comment>
<dbReference type="CTD" id="33528"/>
<evidence type="ECO:0000256" key="7">
    <source>
        <dbReference type="ARBA" id="ARBA00022982"/>
    </source>
</evidence>
<dbReference type="KEGG" id="pbar:105433123"/>
<sequence>MSKHHSHEISDHPEVQWALELLKPDPNYEPSVATKYGPDVACMTMGFSIPCLANYLGRRPFYSRIQMHVIAVTIGYFIAQFGKKLVSDFHAERDTRMRDYIIRHPELFPEPERIKYSQVLDAWTPMR</sequence>
<dbReference type="PIRSF" id="PIRSF017834">
    <property type="entry name" value="NADH-UbQ_OxRdtase_b14.5b"/>
    <property type="match status" value="1"/>
</dbReference>
<organism evidence="12 13">
    <name type="scientific">Pogonomyrmex barbatus</name>
    <name type="common">red harvester ant</name>
    <dbReference type="NCBI Taxonomy" id="144034"/>
    <lineage>
        <taxon>Eukaryota</taxon>
        <taxon>Metazoa</taxon>
        <taxon>Ecdysozoa</taxon>
        <taxon>Arthropoda</taxon>
        <taxon>Hexapoda</taxon>
        <taxon>Insecta</taxon>
        <taxon>Pterygota</taxon>
        <taxon>Neoptera</taxon>
        <taxon>Endopterygota</taxon>
        <taxon>Hymenoptera</taxon>
        <taxon>Apocrita</taxon>
        <taxon>Aculeata</taxon>
        <taxon>Formicoidea</taxon>
        <taxon>Formicidae</taxon>
        <taxon>Myrmicinae</taxon>
        <taxon>Pogonomyrmex</taxon>
    </lineage>
</organism>
<evidence type="ECO:0000256" key="2">
    <source>
        <dbReference type="ARBA" id="ARBA00008674"/>
    </source>
</evidence>
<dbReference type="PANTHER" id="PTHR13099">
    <property type="entry name" value="NADH-UBIQUINONE OXIDOREDUCTASE SUBUNIT B14.5B"/>
    <property type="match status" value="1"/>
</dbReference>
<evidence type="ECO:0000256" key="6">
    <source>
        <dbReference type="ARBA" id="ARBA00022792"/>
    </source>
</evidence>
<dbReference type="Pfam" id="PF06374">
    <property type="entry name" value="NDUF_C2"/>
    <property type="match status" value="1"/>
</dbReference>
<keyword evidence="10 11" id="KW-0472">Membrane</keyword>
<evidence type="ECO:0000313" key="13">
    <source>
        <dbReference type="RefSeq" id="XP_011646560.1"/>
    </source>
</evidence>
<evidence type="ECO:0000256" key="1">
    <source>
        <dbReference type="ARBA" id="ARBA00004298"/>
    </source>
</evidence>
<gene>
    <name evidence="13" type="primary">LOC105433123</name>
</gene>
<dbReference type="OrthoDB" id="6329847at2759"/>
<evidence type="ECO:0000256" key="3">
    <source>
        <dbReference type="ARBA" id="ARBA00022448"/>
    </source>
</evidence>
<evidence type="ECO:0000256" key="9">
    <source>
        <dbReference type="ARBA" id="ARBA00023128"/>
    </source>
</evidence>
<keyword evidence="6 11" id="KW-0999">Mitochondrion inner membrane</keyword>
<dbReference type="GO" id="GO:0006120">
    <property type="term" value="P:mitochondrial electron transport, NADH to ubiquinone"/>
    <property type="evidence" value="ECO:0007669"/>
    <property type="project" value="InterPro"/>
</dbReference>
<evidence type="ECO:0000256" key="8">
    <source>
        <dbReference type="ARBA" id="ARBA00022989"/>
    </source>
</evidence>
<evidence type="ECO:0000256" key="11">
    <source>
        <dbReference type="PIRNR" id="PIRNR017834"/>
    </source>
</evidence>
<dbReference type="GO" id="GO:0005743">
    <property type="term" value="C:mitochondrial inner membrane"/>
    <property type="evidence" value="ECO:0007669"/>
    <property type="project" value="UniProtKB-SubCell"/>
</dbReference>
<dbReference type="GeneID" id="105433123"/>
<keyword evidence="9 11" id="KW-0496">Mitochondrion</keyword>
<protein>
    <recommendedName>
        <fullName evidence="11">NADH dehydrogenase [ubiquinone] 1 subunit C2</fullName>
    </recommendedName>
</protein>
<reference evidence="13" key="1">
    <citation type="submission" date="2025-08" db="UniProtKB">
        <authorList>
            <consortium name="RefSeq"/>
        </authorList>
    </citation>
    <scope>IDENTIFICATION</scope>
</reference>
<keyword evidence="7 11" id="KW-0249">Electron transport</keyword>
<keyword evidence="3 11" id="KW-0813">Transport</keyword>
<dbReference type="RefSeq" id="XP_011646560.1">
    <property type="nucleotide sequence ID" value="XM_011648258.2"/>
</dbReference>
<dbReference type="InterPro" id="IPR009423">
    <property type="entry name" value="NDUC2"/>
</dbReference>
<keyword evidence="8" id="KW-1133">Transmembrane helix</keyword>
<evidence type="ECO:0000313" key="12">
    <source>
        <dbReference type="Proteomes" id="UP000504615"/>
    </source>
</evidence>
<proteinExistence type="inferred from homology"/>
<comment type="similarity">
    <text evidence="2 11">Belongs to the complex I NDUFC2 subunit family.</text>
</comment>
<dbReference type="PANTHER" id="PTHR13099:SF0">
    <property type="entry name" value="NADH DEHYDROGENASE [UBIQUINONE] 1 SUBUNIT C2-RELATED"/>
    <property type="match status" value="1"/>
</dbReference>
<dbReference type="Proteomes" id="UP000504615">
    <property type="component" value="Unplaced"/>
</dbReference>
<keyword evidence="5" id="KW-0812">Transmembrane</keyword>
<evidence type="ECO:0000256" key="10">
    <source>
        <dbReference type="ARBA" id="ARBA00023136"/>
    </source>
</evidence>
<accession>A0A6I9WTJ3</accession>
<name>A0A6I9WTJ3_9HYME</name>
<evidence type="ECO:0000256" key="4">
    <source>
        <dbReference type="ARBA" id="ARBA00022660"/>
    </source>
</evidence>
<evidence type="ECO:0000256" key="5">
    <source>
        <dbReference type="ARBA" id="ARBA00022692"/>
    </source>
</evidence>
<keyword evidence="4 11" id="KW-0679">Respiratory chain</keyword>
<keyword evidence="12" id="KW-1185">Reference proteome</keyword>